<gene>
    <name evidence="3" type="ORF">AJ79_05032</name>
</gene>
<dbReference type="PRINTS" id="PR00081">
    <property type="entry name" value="GDHRDH"/>
</dbReference>
<keyword evidence="2" id="KW-0560">Oxidoreductase</keyword>
<dbReference type="PANTHER" id="PTHR43008:SF7">
    <property type="entry name" value="SHORT CHAIN DEHYDROGENASE_REDUCTASE (AFU_ORTHOLOGUE AFUA_2G00830)"/>
    <property type="match status" value="1"/>
</dbReference>
<dbReference type="CDD" id="cd05233">
    <property type="entry name" value="SDR_c"/>
    <property type="match status" value="1"/>
</dbReference>
<dbReference type="Proteomes" id="UP000223968">
    <property type="component" value="Unassembled WGS sequence"/>
</dbReference>
<evidence type="ECO:0000313" key="3">
    <source>
        <dbReference type="EMBL" id="PGH11190.1"/>
    </source>
</evidence>
<dbReference type="OrthoDB" id="5307821at2759"/>
<dbReference type="Gene3D" id="3.40.50.720">
    <property type="entry name" value="NAD(P)-binding Rossmann-like Domain"/>
    <property type="match status" value="1"/>
</dbReference>
<dbReference type="STRING" id="1447875.A0A2B7XQE4"/>
<dbReference type="EMBL" id="PDNB01000076">
    <property type="protein sequence ID" value="PGH11190.1"/>
    <property type="molecule type" value="Genomic_DNA"/>
</dbReference>
<name>A0A2B7XQE4_9EURO</name>
<dbReference type="GO" id="GO:0016616">
    <property type="term" value="F:oxidoreductase activity, acting on the CH-OH group of donors, NAD or NADP as acceptor"/>
    <property type="evidence" value="ECO:0007669"/>
    <property type="project" value="UniProtKB-ARBA"/>
</dbReference>
<dbReference type="InterPro" id="IPR002347">
    <property type="entry name" value="SDR_fam"/>
</dbReference>
<accession>A0A2B7XQE4</accession>
<evidence type="ECO:0000256" key="2">
    <source>
        <dbReference type="ARBA" id="ARBA00023002"/>
    </source>
</evidence>
<dbReference type="PANTHER" id="PTHR43008">
    <property type="entry name" value="BENZIL REDUCTASE"/>
    <property type="match status" value="1"/>
</dbReference>
<sequence length="304" mass="33261">MTSVFRPKATALITGGASGVGFAIAQLCRSYDMNLILVDVHAENLANAHIMVGDTPKAKTFTHVMDVADLASWEYLRGKVADRFPEGVDLLVLNAGAAMKPKEAEKPWEDPEYFQKTFSTNIMGVVNGLSTFLPVVTTKSQEPDRKQAIVITGSKQGITNPPGGKNPAYNASKAAVKSIAEHLGHDLQGNKNISIHLLVPGWTYTSLTGSSGVIPDVNKPKGAWLPKQVAGYLYEKMGKGDFYIICPDEDVTEAMDEARMAWAMGDVMERRPPLSRWNDMWSSVAAEWIHKEMEKRAKPEAEGL</sequence>
<proteinExistence type="inferred from homology"/>
<organism evidence="3 4">
    <name type="scientific">Helicocarpus griseus UAMH5409</name>
    <dbReference type="NCBI Taxonomy" id="1447875"/>
    <lineage>
        <taxon>Eukaryota</taxon>
        <taxon>Fungi</taxon>
        <taxon>Dikarya</taxon>
        <taxon>Ascomycota</taxon>
        <taxon>Pezizomycotina</taxon>
        <taxon>Eurotiomycetes</taxon>
        <taxon>Eurotiomycetidae</taxon>
        <taxon>Onygenales</taxon>
        <taxon>Ajellomycetaceae</taxon>
        <taxon>Helicocarpus</taxon>
    </lineage>
</organism>
<keyword evidence="4" id="KW-1185">Reference proteome</keyword>
<dbReference type="AlphaFoldDB" id="A0A2B7XQE4"/>
<dbReference type="InterPro" id="IPR036291">
    <property type="entry name" value="NAD(P)-bd_dom_sf"/>
</dbReference>
<dbReference type="GO" id="GO:0050664">
    <property type="term" value="F:oxidoreductase activity, acting on NAD(P)H, oxygen as acceptor"/>
    <property type="evidence" value="ECO:0007669"/>
    <property type="project" value="TreeGrafter"/>
</dbReference>
<reference evidence="3 4" key="1">
    <citation type="submission" date="2017-10" db="EMBL/GenBank/DDBJ databases">
        <title>Comparative genomics in systemic dimorphic fungi from Ajellomycetaceae.</title>
        <authorList>
            <person name="Munoz J.F."/>
            <person name="Mcewen J.G."/>
            <person name="Clay O.K."/>
            <person name="Cuomo C.A."/>
        </authorList>
    </citation>
    <scope>NUCLEOTIDE SEQUENCE [LARGE SCALE GENOMIC DNA]</scope>
    <source>
        <strain evidence="3 4">UAMH5409</strain>
    </source>
</reference>
<protein>
    <recommendedName>
        <fullName evidence="5">Short chain dehydrogenase/reductase</fullName>
    </recommendedName>
</protein>
<evidence type="ECO:0008006" key="5">
    <source>
        <dbReference type="Google" id="ProtNLM"/>
    </source>
</evidence>
<evidence type="ECO:0000256" key="1">
    <source>
        <dbReference type="ARBA" id="ARBA00006484"/>
    </source>
</evidence>
<comment type="similarity">
    <text evidence="1">Belongs to the short-chain dehydrogenases/reductases (SDR) family.</text>
</comment>
<comment type="caution">
    <text evidence="3">The sequence shown here is derived from an EMBL/GenBank/DDBJ whole genome shotgun (WGS) entry which is preliminary data.</text>
</comment>
<evidence type="ECO:0000313" key="4">
    <source>
        <dbReference type="Proteomes" id="UP000223968"/>
    </source>
</evidence>
<dbReference type="Pfam" id="PF00106">
    <property type="entry name" value="adh_short"/>
    <property type="match status" value="1"/>
</dbReference>
<dbReference type="SUPFAM" id="SSF51735">
    <property type="entry name" value="NAD(P)-binding Rossmann-fold domains"/>
    <property type="match status" value="1"/>
</dbReference>